<gene>
    <name evidence="2" type="ORF">DB32_004567</name>
</gene>
<protein>
    <submittedName>
        <fullName evidence="2">Uncharacterized protein</fullName>
    </submittedName>
</protein>
<keyword evidence="3" id="KW-1185">Reference proteome</keyword>
<organism evidence="2 3">
    <name type="scientific">Sandaracinus amylolyticus</name>
    <dbReference type="NCBI Taxonomy" id="927083"/>
    <lineage>
        <taxon>Bacteria</taxon>
        <taxon>Pseudomonadati</taxon>
        <taxon>Myxococcota</taxon>
        <taxon>Polyangia</taxon>
        <taxon>Polyangiales</taxon>
        <taxon>Sandaracinaceae</taxon>
        <taxon>Sandaracinus</taxon>
    </lineage>
</organism>
<evidence type="ECO:0000313" key="2">
    <source>
        <dbReference type="EMBL" id="AKF07418.1"/>
    </source>
</evidence>
<evidence type="ECO:0000256" key="1">
    <source>
        <dbReference type="SAM" id="MobiDB-lite"/>
    </source>
</evidence>
<dbReference type="KEGG" id="samy:DB32_004567"/>
<dbReference type="Proteomes" id="UP000034883">
    <property type="component" value="Chromosome"/>
</dbReference>
<dbReference type="STRING" id="927083.DB32_004567"/>
<accession>A0A0F6W4Q3</accession>
<proteinExistence type="predicted"/>
<feature type="region of interest" description="Disordered" evidence="1">
    <location>
        <begin position="12"/>
        <end position="42"/>
    </location>
</feature>
<evidence type="ECO:0000313" key="3">
    <source>
        <dbReference type="Proteomes" id="UP000034883"/>
    </source>
</evidence>
<dbReference type="AlphaFoldDB" id="A0A0F6W4Q3"/>
<dbReference type="EMBL" id="CP011125">
    <property type="protein sequence ID" value="AKF07418.1"/>
    <property type="molecule type" value="Genomic_DNA"/>
</dbReference>
<reference evidence="2 3" key="1">
    <citation type="submission" date="2015-03" db="EMBL/GenBank/DDBJ databases">
        <title>Genome assembly of Sandaracinus amylolyticus DSM 53668.</title>
        <authorList>
            <person name="Sharma G."/>
            <person name="Subramanian S."/>
        </authorList>
    </citation>
    <scope>NUCLEOTIDE SEQUENCE [LARGE SCALE GENOMIC DNA]</scope>
    <source>
        <strain evidence="2 3">DSM 53668</strain>
    </source>
</reference>
<sequence>MLFAILVGCGGGSAEEPASEATSGSETEVARGPSGPPPSFLPAGTKVIARLDMSRVRRSPLALDIASAIRATTTWQRLAGSSGVDPVQDFDAILVGGDAVYTDRRVVVLRHPHTEADVRQRLLAMAVDRGLQPAWRDVGGFAAIAWPMERTTIPYSLVITAPHELVLAPDDDLERIASVARDHAMRRPAGSEEAIEPQLTSMREAEIATMLVGVPLPAREGYPTPPQRTHVLVDEGADGRAVIAIDAQFASEAEASAAQAWLDQQRAYYASQMMVRAIGMHRPLEEATVAVQGTQVALGTHLTTEELRRMLGLMALSQVAQAAP</sequence>
<name>A0A0F6W4Q3_9BACT</name>